<organism evidence="1 2">
    <name type="scientific">Streptomyces pharetrae CZA14</name>
    <dbReference type="NCBI Taxonomy" id="1144883"/>
    <lineage>
        <taxon>Bacteria</taxon>
        <taxon>Bacillati</taxon>
        <taxon>Actinomycetota</taxon>
        <taxon>Actinomycetes</taxon>
        <taxon>Kitasatosporales</taxon>
        <taxon>Streptomycetaceae</taxon>
        <taxon>Streptomyces</taxon>
    </lineage>
</organism>
<accession>A0ABX3Y907</accession>
<evidence type="ECO:0000313" key="2">
    <source>
        <dbReference type="Proteomes" id="UP000194266"/>
    </source>
</evidence>
<dbReference type="EMBL" id="MRYD01000331">
    <property type="protein sequence ID" value="OSZ56198.1"/>
    <property type="molecule type" value="Genomic_DNA"/>
</dbReference>
<name>A0ABX3Y907_9ACTN</name>
<reference evidence="1 2" key="1">
    <citation type="submission" date="2016-12" db="EMBL/GenBank/DDBJ databases">
        <title>Genome Mining:The Detection of Biosynthetic Gene Clusters to Aid in the Expression of Curamycin A produced by Streptomyces sp. strain CZA14.</title>
        <authorList>
            <person name="Durrell K.A."/>
            <person name="Kirby B.M."/>
            <person name="Khan W."/>
            <person name="Mthethwa T."/>
            <person name="Le Roes-Hill M."/>
        </authorList>
    </citation>
    <scope>NUCLEOTIDE SEQUENCE [LARGE SCALE GENOMIC DNA]</scope>
    <source>
        <strain evidence="1 2">CZA14</strain>
    </source>
</reference>
<dbReference type="GO" id="GO:0016787">
    <property type="term" value="F:hydrolase activity"/>
    <property type="evidence" value="ECO:0007669"/>
    <property type="project" value="UniProtKB-KW"/>
</dbReference>
<keyword evidence="1" id="KW-0378">Hydrolase</keyword>
<gene>
    <name evidence="1" type="ORF">OQI_34325</name>
</gene>
<keyword evidence="2" id="KW-1185">Reference proteome</keyword>
<sequence>MTDRRPLIGVSTYLEPGVRWAVWDLEAALLPAGYPRLVQRAGG</sequence>
<dbReference type="Proteomes" id="UP000194266">
    <property type="component" value="Unassembled WGS sequence"/>
</dbReference>
<proteinExistence type="predicted"/>
<comment type="caution">
    <text evidence="1">The sequence shown here is derived from an EMBL/GenBank/DDBJ whole genome shotgun (WGS) entry which is preliminary data.</text>
</comment>
<evidence type="ECO:0000313" key="1">
    <source>
        <dbReference type="EMBL" id="OSZ56198.1"/>
    </source>
</evidence>
<protein>
    <submittedName>
        <fullName evidence="1">Gamma-glutamyl-gamma-aminobutyrate hydrolase</fullName>
    </submittedName>
</protein>
<feature type="non-terminal residue" evidence="1">
    <location>
        <position position="43"/>
    </location>
</feature>